<dbReference type="RefSeq" id="WP_214184790.1">
    <property type="nucleotide sequence ID" value="NZ_BSDS01000002.1"/>
</dbReference>
<evidence type="ECO:0008006" key="6">
    <source>
        <dbReference type="Google" id="ProtNLM"/>
    </source>
</evidence>
<comment type="similarity">
    <text evidence="1">Belongs to the TolB family.</text>
</comment>
<evidence type="ECO:0000256" key="2">
    <source>
        <dbReference type="SAM" id="MobiDB-lite"/>
    </source>
</evidence>
<evidence type="ECO:0000256" key="3">
    <source>
        <dbReference type="SAM" id="SignalP"/>
    </source>
</evidence>
<feature type="signal peptide" evidence="3">
    <location>
        <begin position="1"/>
        <end position="24"/>
    </location>
</feature>
<dbReference type="PANTHER" id="PTHR36842">
    <property type="entry name" value="PROTEIN TOLB HOMOLOG"/>
    <property type="match status" value="1"/>
</dbReference>
<accession>A0A9W6G410</accession>
<dbReference type="AlphaFoldDB" id="A0A9W6G410"/>
<feature type="region of interest" description="Disordered" evidence="2">
    <location>
        <begin position="50"/>
        <end position="71"/>
    </location>
</feature>
<feature type="chain" id="PRO_5040837539" description="TolB protein" evidence="3">
    <location>
        <begin position="25"/>
        <end position="365"/>
    </location>
</feature>
<keyword evidence="3" id="KW-0732">Signal</keyword>
<organism evidence="4 5">
    <name type="scientific">Geobacter hydrogenophilus</name>
    <dbReference type="NCBI Taxonomy" id="40983"/>
    <lineage>
        <taxon>Bacteria</taxon>
        <taxon>Pseudomonadati</taxon>
        <taxon>Thermodesulfobacteriota</taxon>
        <taxon>Desulfuromonadia</taxon>
        <taxon>Geobacterales</taxon>
        <taxon>Geobacteraceae</taxon>
        <taxon>Geobacter</taxon>
    </lineage>
</organism>
<comment type="caution">
    <text evidence="4">The sequence shown here is derived from an EMBL/GenBank/DDBJ whole genome shotgun (WGS) entry which is preliminary data.</text>
</comment>
<dbReference type="InterPro" id="IPR011042">
    <property type="entry name" value="6-blade_b-propeller_TolB-like"/>
</dbReference>
<dbReference type="PANTHER" id="PTHR36842:SF1">
    <property type="entry name" value="PROTEIN TOLB"/>
    <property type="match status" value="1"/>
</dbReference>
<dbReference type="InterPro" id="IPR011659">
    <property type="entry name" value="WD40"/>
</dbReference>
<protein>
    <recommendedName>
        <fullName evidence="6">TolB protein</fullName>
    </recommendedName>
</protein>
<feature type="region of interest" description="Disordered" evidence="2">
    <location>
        <begin position="341"/>
        <end position="365"/>
    </location>
</feature>
<evidence type="ECO:0000256" key="1">
    <source>
        <dbReference type="ARBA" id="ARBA00009820"/>
    </source>
</evidence>
<reference evidence="4" key="1">
    <citation type="submission" date="2022-12" db="EMBL/GenBank/DDBJ databases">
        <title>Reference genome sequencing for broad-spectrum identification of bacterial and archaeal isolates by mass spectrometry.</title>
        <authorList>
            <person name="Sekiguchi Y."/>
            <person name="Tourlousse D.M."/>
        </authorList>
    </citation>
    <scope>NUCLEOTIDE SEQUENCE</scope>
    <source>
        <strain evidence="4">H2</strain>
    </source>
</reference>
<dbReference type="Pfam" id="PF07676">
    <property type="entry name" value="PD40"/>
    <property type="match status" value="4"/>
</dbReference>
<keyword evidence="5" id="KW-1185">Reference proteome</keyword>
<dbReference type="Pfam" id="PF26549">
    <property type="entry name" value="Tricorn_N"/>
    <property type="match status" value="1"/>
</dbReference>
<sequence length="365" mass="39389">MSPILKTSIVTLLATVSLSYGADAATTVEKVLFVSNRDGNAQIYIMNADGSGQRPLTRPPEENTEPAWSPDGSRIAFTSYRDGNAEIYVMDADGTNQKRLTSDKFSDNAPTWTPDGRVIFRSNRDRWTNFYVMAADGTGLKQLTTTPVDKGTPVLSPDGGWIAFVVHGETGSSEIHVMPAAGGVAKNLTGSLSKNKKMTPSWSPDSKRLVYTEAKDLALNIRAIDPDGGNPGTVTDNVYSNAFPAWAPDGKRIAFVSSREGTRTEMARGDIYVMNADGTGTTNLTHNPDEDNYPAWSADSRTIYFVSLRNGTAQIFSVPAGGGEQRRLTNNKGHDVMIRPQTLAAPSPRPETAKDTITADQSPAH</sequence>
<evidence type="ECO:0000313" key="4">
    <source>
        <dbReference type="EMBL" id="GLI39969.1"/>
    </source>
</evidence>
<proteinExistence type="inferred from homology"/>
<dbReference type="Gene3D" id="2.120.10.30">
    <property type="entry name" value="TolB, C-terminal domain"/>
    <property type="match status" value="3"/>
</dbReference>
<dbReference type="EMBL" id="BSDS01000002">
    <property type="protein sequence ID" value="GLI39969.1"/>
    <property type="molecule type" value="Genomic_DNA"/>
</dbReference>
<gene>
    <name evidence="4" type="ORF">GHYDROH2_34700</name>
</gene>
<dbReference type="SUPFAM" id="SSF82171">
    <property type="entry name" value="DPP6 N-terminal domain-like"/>
    <property type="match status" value="1"/>
</dbReference>
<name>A0A9W6G410_9BACT</name>
<dbReference type="Proteomes" id="UP001144352">
    <property type="component" value="Unassembled WGS sequence"/>
</dbReference>
<evidence type="ECO:0000313" key="5">
    <source>
        <dbReference type="Proteomes" id="UP001144352"/>
    </source>
</evidence>